<dbReference type="PANTHER" id="PTHR11629:SF63">
    <property type="entry name" value="V-TYPE PROTON ATPASE SUBUNIT A"/>
    <property type="match status" value="1"/>
</dbReference>
<evidence type="ECO:0000256" key="1">
    <source>
        <dbReference type="ARBA" id="ARBA00004141"/>
    </source>
</evidence>
<dbReference type="AlphaFoldDB" id="A0A3S3SDG1"/>
<evidence type="ECO:0000256" key="3">
    <source>
        <dbReference type="ARBA" id="ARBA00022448"/>
    </source>
</evidence>
<feature type="transmembrane region" description="Helical" evidence="8">
    <location>
        <begin position="394"/>
        <end position="415"/>
    </location>
</feature>
<dbReference type="RefSeq" id="WP_128197705.1">
    <property type="nucleotide sequence ID" value="NZ_SACT01000002.1"/>
</dbReference>
<feature type="transmembrane region" description="Helical" evidence="8">
    <location>
        <begin position="435"/>
        <end position="455"/>
    </location>
</feature>
<dbReference type="OrthoDB" id="9803814at2"/>
<feature type="transmembrane region" description="Helical" evidence="8">
    <location>
        <begin position="578"/>
        <end position="602"/>
    </location>
</feature>
<keyword evidence="10" id="KW-1185">Reference proteome</keyword>
<dbReference type="PANTHER" id="PTHR11629">
    <property type="entry name" value="VACUOLAR PROTON ATPASES"/>
    <property type="match status" value="1"/>
</dbReference>
<feature type="transmembrane region" description="Helical" evidence="8">
    <location>
        <begin position="358"/>
        <end position="387"/>
    </location>
</feature>
<evidence type="ECO:0000313" key="9">
    <source>
        <dbReference type="EMBL" id="RVT52413.1"/>
    </source>
</evidence>
<dbReference type="EMBL" id="SACT01000002">
    <property type="protein sequence ID" value="RVT52413.1"/>
    <property type="molecule type" value="Genomic_DNA"/>
</dbReference>
<evidence type="ECO:0000256" key="5">
    <source>
        <dbReference type="ARBA" id="ARBA00022989"/>
    </source>
</evidence>
<evidence type="ECO:0008006" key="11">
    <source>
        <dbReference type="Google" id="ProtNLM"/>
    </source>
</evidence>
<comment type="similarity">
    <text evidence="2">Belongs to the V-ATPase 116 kDa subunit family.</text>
</comment>
<dbReference type="GO" id="GO:0016471">
    <property type="term" value="C:vacuolar proton-transporting V-type ATPase complex"/>
    <property type="evidence" value="ECO:0007669"/>
    <property type="project" value="TreeGrafter"/>
</dbReference>
<evidence type="ECO:0000313" key="10">
    <source>
        <dbReference type="Proteomes" id="UP000288178"/>
    </source>
</evidence>
<gene>
    <name evidence="9" type="ORF">ENE75_08215</name>
</gene>
<dbReference type="Proteomes" id="UP000288178">
    <property type="component" value="Unassembled WGS sequence"/>
</dbReference>
<evidence type="ECO:0000256" key="7">
    <source>
        <dbReference type="ARBA" id="ARBA00023136"/>
    </source>
</evidence>
<evidence type="ECO:0000256" key="6">
    <source>
        <dbReference type="ARBA" id="ARBA00023065"/>
    </source>
</evidence>
<name>A0A3S3SDG1_9BURK</name>
<keyword evidence="7 8" id="KW-0472">Membrane</keyword>
<keyword evidence="3" id="KW-0813">Transport</keyword>
<comment type="subcellular location">
    <subcellularLocation>
        <location evidence="1">Membrane</location>
        <topology evidence="1">Multi-pass membrane protein</topology>
    </subcellularLocation>
</comment>
<sequence length="626" mass="64954">MLRPQPCRWFELVAPRDTLAPVLEALAHGGQVELQARVEAVAPPLVLADAAPLLERYAALARTHAAHWPPPTAGLPSAALTDPAAALHDAMARLDAWRDEADPLLAEDERGAARRRGLQDLARVAAAAQRQPNAWPSPALISAAGTCHLGRRLAVGPVATPAADLPADVLRAVLPLQEDAADPSHAAGAWATLLIGPAAALAAVDARLAAVQARTLPWLPGLDGDWAAAATTIAAAEAGAALAAETRSRALQALATRHRLADALATVNRVAWLVQHGRALAASTRLVWITGWTTAPDADALCAPLRQAGLHGLAQFTPPPDDAEPPSRLANPPWARAFEALAQLLGQPGRDEADPSRLLAVIAPLLFGFMFGDVGQGAVLLLAGLALRRRWPALAMLIPGGMAAMGFGVAFGSVFGREDLISAAWGHPLAHPVDLLIAAVALGAAILLAGLALNALSAAWRRDLRCWWARDAALVLAYAGALAAPWWPAALAAVAVGALWMALGTAAAADSRGHRTGGFLRGLAAFVEQALQLAVNTVSFARVGAFALAHAGLSAAITGIADAAGPIGQWPVMVLGNLLVLVLEGLVVGIQTTRLLLFEFFLRFLSGRGRAFRPLAPPPTPHPLSP</sequence>
<protein>
    <recommendedName>
        <fullName evidence="11">ATPase</fullName>
    </recommendedName>
</protein>
<organism evidence="9 10">
    <name type="scientific">Rubrivivax albus</name>
    <dbReference type="NCBI Taxonomy" id="2499835"/>
    <lineage>
        <taxon>Bacteria</taxon>
        <taxon>Pseudomonadati</taxon>
        <taxon>Pseudomonadota</taxon>
        <taxon>Betaproteobacteria</taxon>
        <taxon>Burkholderiales</taxon>
        <taxon>Sphaerotilaceae</taxon>
        <taxon>Rubrivivax</taxon>
    </lineage>
</organism>
<keyword evidence="4 8" id="KW-0812">Transmembrane</keyword>
<dbReference type="GO" id="GO:0051117">
    <property type="term" value="F:ATPase binding"/>
    <property type="evidence" value="ECO:0007669"/>
    <property type="project" value="TreeGrafter"/>
</dbReference>
<evidence type="ECO:0000256" key="2">
    <source>
        <dbReference type="ARBA" id="ARBA00009904"/>
    </source>
</evidence>
<keyword evidence="5 8" id="KW-1133">Transmembrane helix</keyword>
<dbReference type="InterPro" id="IPR002490">
    <property type="entry name" value="V-ATPase_116kDa_su"/>
</dbReference>
<comment type="caution">
    <text evidence="9">The sequence shown here is derived from an EMBL/GenBank/DDBJ whole genome shotgun (WGS) entry which is preliminary data.</text>
</comment>
<evidence type="ECO:0000256" key="8">
    <source>
        <dbReference type="SAM" id="Phobius"/>
    </source>
</evidence>
<dbReference type="GO" id="GO:0007035">
    <property type="term" value="P:vacuolar acidification"/>
    <property type="evidence" value="ECO:0007669"/>
    <property type="project" value="TreeGrafter"/>
</dbReference>
<dbReference type="GO" id="GO:0033179">
    <property type="term" value="C:proton-transporting V-type ATPase, V0 domain"/>
    <property type="evidence" value="ECO:0007669"/>
    <property type="project" value="InterPro"/>
</dbReference>
<keyword evidence="6" id="KW-0406">Ion transport</keyword>
<reference evidence="9 10" key="1">
    <citation type="submission" date="2019-01" db="EMBL/GenBank/DDBJ databases">
        <authorList>
            <person name="Chen W.-M."/>
        </authorList>
    </citation>
    <scope>NUCLEOTIDE SEQUENCE [LARGE SCALE GENOMIC DNA]</scope>
    <source>
        <strain evidence="9 10">ICH-3</strain>
    </source>
</reference>
<evidence type="ECO:0000256" key="4">
    <source>
        <dbReference type="ARBA" id="ARBA00022692"/>
    </source>
</evidence>
<dbReference type="GO" id="GO:0046961">
    <property type="term" value="F:proton-transporting ATPase activity, rotational mechanism"/>
    <property type="evidence" value="ECO:0007669"/>
    <property type="project" value="InterPro"/>
</dbReference>
<feature type="transmembrane region" description="Helical" evidence="8">
    <location>
        <begin position="530"/>
        <end position="558"/>
    </location>
</feature>
<accession>A0A3S3SDG1</accession>
<proteinExistence type="inferred from homology"/>